<dbReference type="Proteomes" id="UP000198415">
    <property type="component" value="Unassembled WGS sequence"/>
</dbReference>
<organism evidence="1 2">
    <name type="scientific">Actinoplanes regularis</name>
    <dbReference type="NCBI Taxonomy" id="52697"/>
    <lineage>
        <taxon>Bacteria</taxon>
        <taxon>Bacillati</taxon>
        <taxon>Actinomycetota</taxon>
        <taxon>Actinomycetes</taxon>
        <taxon>Micromonosporales</taxon>
        <taxon>Micromonosporaceae</taxon>
        <taxon>Actinoplanes</taxon>
    </lineage>
</organism>
<evidence type="ECO:0000313" key="1">
    <source>
        <dbReference type="EMBL" id="SNS55675.1"/>
    </source>
</evidence>
<protein>
    <recommendedName>
        <fullName evidence="3">Nucleotide-binding universal stress protein, UspA family</fullName>
    </recommendedName>
</protein>
<name>A0A239FFZ5_9ACTN</name>
<dbReference type="AlphaFoldDB" id="A0A239FFZ5"/>
<proteinExistence type="predicted"/>
<dbReference type="Gene3D" id="3.40.50.12370">
    <property type="match status" value="1"/>
</dbReference>
<dbReference type="RefSeq" id="WP_089297302.1">
    <property type="nucleotide sequence ID" value="NZ_BOMU01000078.1"/>
</dbReference>
<evidence type="ECO:0000313" key="2">
    <source>
        <dbReference type="Proteomes" id="UP000198415"/>
    </source>
</evidence>
<keyword evidence="2" id="KW-1185">Reference proteome</keyword>
<accession>A0A239FFZ5</accession>
<gene>
    <name evidence="1" type="ORF">SAMN06264365_11858</name>
</gene>
<dbReference type="SUPFAM" id="SSF52402">
    <property type="entry name" value="Adenine nucleotide alpha hydrolases-like"/>
    <property type="match status" value="1"/>
</dbReference>
<dbReference type="EMBL" id="FZNR01000018">
    <property type="protein sequence ID" value="SNS55675.1"/>
    <property type="molecule type" value="Genomic_DNA"/>
</dbReference>
<evidence type="ECO:0008006" key="3">
    <source>
        <dbReference type="Google" id="ProtNLM"/>
    </source>
</evidence>
<sequence length="158" mass="16411">MKILVWLAEGTWRAGVDAVRSVPADAEIVLAHVADPALAAGVAAARAGLLGRGRAPAGGGEAIDPAVEEAERALLDAALTRLGRPARPLRLRGRADRQVTAAAADVDLLVVVRDGDHSRLGPHSLAPPTRFVVDHAPCPVLLVWPDRPPALDTIAPPP</sequence>
<reference evidence="1 2" key="1">
    <citation type="submission" date="2017-06" db="EMBL/GenBank/DDBJ databases">
        <authorList>
            <person name="Kim H.J."/>
            <person name="Triplett B.A."/>
        </authorList>
    </citation>
    <scope>NUCLEOTIDE SEQUENCE [LARGE SCALE GENOMIC DNA]</scope>
    <source>
        <strain evidence="1 2">DSM 43151</strain>
    </source>
</reference>
<dbReference type="OrthoDB" id="3734319at2"/>